<feature type="domain" description="Metallo-beta-lactamase" evidence="6">
    <location>
        <begin position="12"/>
        <end position="188"/>
    </location>
</feature>
<feature type="region of interest" description="Disordered" evidence="5">
    <location>
        <begin position="187"/>
        <end position="207"/>
    </location>
</feature>
<sequence>MTVKTVVVGELETNCYIIGDKENYAIIDPGADAKKIMMKMVKMVSGTSQSQTPFSKPVPIILTHAHPDHLGAAGEITGELKGQIYLHSLDSEWLKHIFGSLFPGLRNVEDNEIIKVGSIELRVIYTPGHTQGSICLYLEREGTLFSGDTLFAAGVGRTDLPGGDEESLRSSLKRLWTLPDSVKVYPGHGPQTTIKNEKGATGEIDGN</sequence>
<dbReference type="InterPro" id="IPR051453">
    <property type="entry name" value="MBL_Glyoxalase_II"/>
</dbReference>
<evidence type="ECO:0000313" key="7">
    <source>
        <dbReference type="EMBL" id="OIN97592.1"/>
    </source>
</evidence>
<dbReference type="GO" id="GO:0046872">
    <property type="term" value="F:metal ion binding"/>
    <property type="evidence" value="ECO:0007669"/>
    <property type="project" value="UniProtKB-KW"/>
</dbReference>
<dbReference type="CDD" id="cd06262">
    <property type="entry name" value="metallo-hydrolase-like_MBL-fold"/>
    <property type="match status" value="1"/>
</dbReference>
<dbReference type="SUPFAM" id="SSF56281">
    <property type="entry name" value="Metallo-hydrolase/oxidoreductase"/>
    <property type="match status" value="1"/>
</dbReference>
<keyword evidence="3" id="KW-0378">Hydrolase</keyword>
<dbReference type="PANTHER" id="PTHR46233">
    <property type="entry name" value="HYDROXYACYLGLUTATHIONE HYDROLASE GLOC"/>
    <property type="match status" value="1"/>
</dbReference>
<dbReference type="Proteomes" id="UP000182278">
    <property type="component" value="Unassembled WGS sequence"/>
</dbReference>
<proteinExistence type="predicted"/>
<evidence type="ECO:0000259" key="6">
    <source>
        <dbReference type="SMART" id="SM00849"/>
    </source>
</evidence>
<reference evidence="7 8" key="1">
    <citation type="journal article" date="2016" name="Environ. Microbiol.">
        <title>Genomic resolution of a cold subsurface aquifer community provides metabolic insights for novel microbes adapted to high CO concentrations.</title>
        <authorList>
            <person name="Probst A.J."/>
            <person name="Castelle C.J."/>
            <person name="Singh A."/>
            <person name="Brown C.T."/>
            <person name="Anantharaman K."/>
            <person name="Sharon I."/>
            <person name="Hug L.A."/>
            <person name="Burstein D."/>
            <person name="Emerson J.B."/>
            <person name="Thomas B.C."/>
            <person name="Banfield J.F."/>
        </authorList>
    </citation>
    <scope>NUCLEOTIDE SEQUENCE [LARGE SCALE GENOMIC DNA]</scope>
    <source>
        <strain evidence="7">CG1_02_38_46</strain>
    </source>
</reference>
<evidence type="ECO:0000313" key="8">
    <source>
        <dbReference type="Proteomes" id="UP000182278"/>
    </source>
</evidence>
<evidence type="ECO:0000256" key="3">
    <source>
        <dbReference type="ARBA" id="ARBA00022801"/>
    </source>
</evidence>
<evidence type="ECO:0000256" key="4">
    <source>
        <dbReference type="ARBA" id="ARBA00022833"/>
    </source>
</evidence>
<dbReference type="InterPro" id="IPR036866">
    <property type="entry name" value="RibonucZ/Hydroxyglut_hydro"/>
</dbReference>
<keyword evidence="2" id="KW-0479">Metal-binding</keyword>
<dbReference type="Pfam" id="PF00753">
    <property type="entry name" value="Lactamase_B"/>
    <property type="match status" value="1"/>
</dbReference>
<dbReference type="PANTHER" id="PTHR46233:SF3">
    <property type="entry name" value="HYDROXYACYLGLUTATHIONE HYDROLASE GLOC"/>
    <property type="match status" value="1"/>
</dbReference>
<dbReference type="GO" id="GO:0016787">
    <property type="term" value="F:hydrolase activity"/>
    <property type="evidence" value="ECO:0007669"/>
    <property type="project" value="UniProtKB-KW"/>
</dbReference>
<organism evidence="7 8">
    <name type="scientific">Candidatus Desantisbacteria bacterium CG1_02_38_46</name>
    <dbReference type="NCBI Taxonomy" id="1817893"/>
    <lineage>
        <taxon>Bacteria</taxon>
        <taxon>Candidatus Desantisiibacteriota</taxon>
    </lineage>
</organism>
<comment type="cofactor">
    <cofactor evidence="1">
        <name>Zn(2+)</name>
        <dbReference type="ChEBI" id="CHEBI:29105"/>
    </cofactor>
</comment>
<comment type="caution">
    <text evidence="7">The sequence shown here is derived from an EMBL/GenBank/DDBJ whole genome shotgun (WGS) entry which is preliminary data.</text>
</comment>
<dbReference type="SMART" id="SM00849">
    <property type="entry name" value="Lactamase_B"/>
    <property type="match status" value="1"/>
</dbReference>
<name>A0A1J4SE79_9BACT</name>
<dbReference type="EMBL" id="MNUO01000041">
    <property type="protein sequence ID" value="OIN97592.1"/>
    <property type="molecule type" value="Genomic_DNA"/>
</dbReference>
<dbReference type="Gene3D" id="3.60.15.10">
    <property type="entry name" value="Ribonuclease Z/Hydroxyacylglutathione hydrolase-like"/>
    <property type="match status" value="1"/>
</dbReference>
<accession>A0A1J4SE79</accession>
<evidence type="ECO:0000256" key="1">
    <source>
        <dbReference type="ARBA" id="ARBA00001947"/>
    </source>
</evidence>
<dbReference type="STRING" id="1817893.AUJ66_02595"/>
<protein>
    <recommendedName>
        <fullName evidence="6">Metallo-beta-lactamase domain-containing protein</fullName>
    </recommendedName>
</protein>
<dbReference type="AlphaFoldDB" id="A0A1J4SE79"/>
<gene>
    <name evidence="7" type="ORF">AUJ66_02595</name>
</gene>
<dbReference type="InterPro" id="IPR001279">
    <property type="entry name" value="Metallo-B-lactamas"/>
</dbReference>
<evidence type="ECO:0000256" key="2">
    <source>
        <dbReference type="ARBA" id="ARBA00022723"/>
    </source>
</evidence>
<keyword evidence="4" id="KW-0862">Zinc</keyword>
<evidence type="ECO:0000256" key="5">
    <source>
        <dbReference type="SAM" id="MobiDB-lite"/>
    </source>
</evidence>